<gene>
    <name evidence="1" type="ORF">HX787_25785</name>
</gene>
<evidence type="ECO:0008006" key="3">
    <source>
        <dbReference type="Google" id="ProtNLM"/>
    </source>
</evidence>
<sequence length="259" mass="28962">MSKRVLGVWVALGMGWLSGCSIKPVERFTLEVDLPANFELKTAANYRPATGETCTLPVRRGKRPERKLFFTELNPVANRVSYELPLSETIEGCPSVLKSVQFEFYAKWGTRDSDVGGDRAGIGISDRLPERFPGMPETGVQAFTGQCRWHFRTVGRSHAIRKILRCNALDELGMLEKFKPGGGAQRDQLGGRTLRLVLRVTEDEQPAFGDNWIAVKGGWKRCRGESFEDMSAYCGDNTTEFKPITMPDGRVCDVYPTCE</sequence>
<comment type="caution">
    <text evidence="1">The sequence shown here is derived from an EMBL/GenBank/DDBJ whole genome shotgun (WGS) entry which is preliminary data.</text>
</comment>
<reference evidence="1 2" key="1">
    <citation type="submission" date="2020-04" db="EMBL/GenBank/DDBJ databases">
        <title>Molecular characterization of pseudomonads from Agaricus bisporus reveal novel blotch 2 pathogens in Western Europe.</title>
        <authorList>
            <person name="Taparia T."/>
            <person name="Krijger M."/>
            <person name="Haynes E."/>
            <person name="Elpinstone J.G."/>
            <person name="Noble R."/>
            <person name="Van Der Wolf J."/>
        </authorList>
    </citation>
    <scope>NUCLEOTIDE SEQUENCE [LARGE SCALE GENOMIC DNA]</scope>
    <source>
        <strain evidence="1 2">IPO3746</strain>
    </source>
</reference>
<evidence type="ECO:0000313" key="1">
    <source>
        <dbReference type="EMBL" id="NWD39273.1"/>
    </source>
</evidence>
<dbReference type="PROSITE" id="PS51257">
    <property type="entry name" value="PROKAR_LIPOPROTEIN"/>
    <property type="match status" value="1"/>
</dbReference>
<evidence type="ECO:0000313" key="2">
    <source>
        <dbReference type="Proteomes" id="UP000549134"/>
    </source>
</evidence>
<name>A0A7Y8DS18_PSETO</name>
<dbReference type="GeneID" id="55848655"/>
<dbReference type="Proteomes" id="UP000549134">
    <property type="component" value="Unassembled WGS sequence"/>
</dbReference>
<dbReference type="RefSeq" id="WP_016970879.1">
    <property type="nucleotide sequence ID" value="NZ_CP020369.1"/>
</dbReference>
<proteinExistence type="predicted"/>
<accession>A0A7Y8DS18</accession>
<organism evidence="1 2">
    <name type="scientific">Pseudomonas tolaasii</name>
    <dbReference type="NCBI Taxonomy" id="29442"/>
    <lineage>
        <taxon>Bacteria</taxon>
        <taxon>Pseudomonadati</taxon>
        <taxon>Pseudomonadota</taxon>
        <taxon>Gammaproteobacteria</taxon>
        <taxon>Pseudomonadales</taxon>
        <taxon>Pseudomonadaceae</taxon>
        <taxon>Pseudomonas</taxon>
    </lineage>
</organism>
<protein>
    <recommendedName>
        <fullName evidence="3">Lipoprotein</fullName>
    </recommendedName>
</protein>
<dbReference type="AlphaFoldDB" id="A0A7Y8DS18"/>
<dbReference type="EMBL" id="JACAQK010000021">
    <property type="protein sequence ID" value="NWD39273.1"/>
    <property type="molecule type" value="Genomic_DNA"/>
</dbReference>